<dbReference type="OrthoDB" id="5118533at2"/>
<dbReference type="AlphaFoldDB" id="A0A2W2EAH5"/>
<dbReference type="Pfam" id="PF02575">
    <property type="entry name" value="YbaB_DNA_bd"/>
    <property type="match status" value="1"/>
</dbReference>
<protein>
    <recommendedName>
        <fullName evidence="3">YbaB/EbfC family DNA-binding protein</fullName>
    </recommendedName>
</protein>
<dbReference type="InterPro" id="IPR036894">
    <property type="entry name" value="YbaB-like_sf"/>
</dbReference>
<reference evidence="1 2" key="1">
    <citation type="submission" date="2018-01" db="EMBL/GenBank/DDBJ databases">
        <title>Draft genome sequence of Jishengella sp. NA12.</title>
        <authorList>
            <person name="Sahin N."/>
            <person name="Ay H."/>
            <person name="Saygin H."/>
        </authorList>
    </citation>
    <scope>NUCLEOTIDE SEQUENCE [LARGE SCALE GENOMIC DNA]</scope>
    <source>
        <strain evidence="1 2">NA12</strain>
    </source>
</reference>
<evidence type="ECO:0008006" key="3">
    <source>
        <dbReference type="Google" id="ProtNLM"/>
    </source>
</evidence>
<keyword evidence="2" id="KW-1185">Reference proteome</keyword>
<name>A0A2W2EAH5_9ACTN</name>
<sequence>MSTSWHEEIERAYAELERSQEAIAQVQRDMSDRRVTVTAPNRALVVVVDASGTVVDITFPTRAYRSMAGPELGALLIETIAEARQRATDELASMFSALLPDSMPIADLINGTTDIDQMINEGMRLIRDQPGPPSTGRG</sequence>
<proteinExistence type="predicted"/>
<evidence type="ECO:0000313" key="1">
    <source>
        <dbReference type="EMBL" id="PZG14115.1"/>
    </source>
</evidence>
<organism evidence="1 2">
    <name type="scientific">Micromonospora craterilacus</name>
    <dbReference type="NCBI Taxonomy" id="1655439"/>
    <lineage>
        <taxon>Bacteria</taxon>
        <taxon>Bacillati</taxon>
        <taxon>Actinomycetota</taxon>
        <taxon>Actinomycetes</taxon>
        <taxon>Micromonosporales</taxon>
        <taxon>Micromonosporaceae</taxon>
        <taxon>Micromonospora</taxon>
    </lineage>
</organism>
<dbReference type="InterPro" id="IPR004401">
    <property type="entry name" value="YbaB/EbfC"/>
</dbReference>
<evidence type="ECO:0000313" key="2">
    <source>
        <dbReference type="Proteomes" id="UP000248924"/>
    </source>
</evidence>
<dbReference type="RefSeq" id="WP_111216323.1">
    <property type="nucleotide sequence ID" value="NZ_POTY01000157.1"/>
</dbReference>
<comment type="caution">
    <text evidence="1">The sequence shown here is derived from an EMBL/GenBank/DDBJ whole genome shotgun (WGS) entry which is preliminary data.</text>
</comment>
<accession>A0A2W2EAH5</accession>
<dbReference type="Proteomes" id="UP000248924">
    <property type="component" value="Unassembled WGS sequence"/>
</dbReference>
<dbReference type="SUPFAM" id="SSF82607">
    <property type="entry name" value="YbaB-like"/>
    <property type="match status" value="1"/>
</dbReference>
<dbReference type="EMBL" id="POTY01000157">
    <property type="protein sequence ID" value="PZG14115.1"/>
    <property type="molecule type" value="Genomic_DNA"/>
</dbReference>
<gene>
    <name evidence="1" type="ORF">C1I95_22405</name>
</gene>
<dbReference type="GO" id="GO:0003677">
    <property type="term" value="F:DNA binding"/>
    <property type="evidence" value="ECO:0007669"/>
    <property type="project" value="InterPro"/>
</dbReference>
<dbReference type="Gene3D" id="3.30.1310.10">
    <property type="entry name" value="Nucleoid-associated protein YbaB-like domain"/>
    <property type="match status" value="1"/>
</dbReference>